<feature type="region of interest" description="Disordered" evidence="1">
    <location>
        <begin position="175"/>
        <end position="194"/>
    </location>
</feature>
<proteinExistence type="predicted"/>
<evidence type="ECO:0000256" key="1">
    <source>
        <dbReference type="SAM" id="MobiDB-lite"/>
    </source>
</evidence>
<evidence type="ECO:0000256" key="2">
    <source>
        <dbReference type="SAM" id="Phobius"/>
    </source>
</evidence>
<name>A0A9D7SXK3_9BACT</name>
<evidence type="ECO:0000313" key="3">
    <source>
        <dbReference type="EMBL" id="MBK9984014.1"/>
    </source>
</evidence>
<sequence>MNNSFDDQLRKKWEEKHFPVDDQHRNEMISLLETNRRKKGIFWWFGGLAIAVAIGGVLFYVNRENKIQAPVLPAPVVTEKNKSDVAQLSKAIVDKDNIQFSESKTEKSNTTRSSKSSKKVVQPTISEIKPSVDHSHAPAKNAMEKSVTQQSSTIENEQIAKTDIRQISKTDITQISKTDITQNPNTDIKQSPKVVNKEDVFSTAPNAVNNELIVIPNTSPSIVSKTVGITVIPDDVEFMPADAPEHHYTYDPVPLESIFFSEVTEQSSLTLAIKPSAAYFHSFNLFAEAGAGFIPGLKNEYSAGWNINVGGGVGYKTGSKTSILLSAGYLLQNEGFNFERTSTVTQQGFGIRSNFNTLQPDKLHFIYSKLGLQYEVKRNIFSIYGGMQYLYGAQGTIVIRTVDQFATGTESSHYAWLSTDGMQRLLFNGEVLYGYRIAPRIVARAGLKYYFTSIDKNDDALRDEGYSWKGKFSSITPSFTVNYIFYGKR</sequence>
<evidence type="ECO:0008006" key="5">
    <source>
        <dbReference type="Google" id="ProtNLM"/>
    </source>
</evidence>
<dbReference type="Proteomes" id="UP000808337">
    <property type="component" value="Unassembled WGS sequence"/>
</dbReference>
<feature type="compositionally biased region" description="Polar residues" evidence="1">
    <location>
        <begin position="175"/>
        <end position="189"/>
    </location>
</feature>
<gene>
    <name evidence="3" type="ORF">IPP15_16870</name>
</gene>
<accession>A0A9D7SXK3</accession>
<feature type="region of interest" description="Disordered" evidence="1">
    <location>
        <begin position="102"/>
        <end position="162"/>
    </location>
</feature>
<comment type="caution">
    <text evidence="3">The sequence shown here is derived from an EMBL/GenBank/DDBJ whole genome shotgun (WGS) entry which is preliminary data.</text>
</comment>
<feature type="transmembrane region" description="Helical" evidence="2">
    <location>
        <begin position="41"/>
        <end position="61"/>
    </location>
</feature>
<evidence type="ECO:0000313" key="4">
    <source>
        <dbReference type="Proteomes" id="UP000808337"/>
    </source>
</evidence>
<keyword evidence="2" id="KW-1133">Transmembrane helix</keyword>
<feature type="compositionally biased region" description="Polar residues" evidence="1">
    <location>
        <begin position="146"/>
        <end position="156"/>
    </location>
</feature>
<keyword evidence="2" id="KW-0812">Transmembrane</keyword>
<reference evidence="3 4" key="1">
    <citation type="submission" date="2020-10" db="EMBL/GenBank/DDBJ databases">
        <title>Connecting structure to function with the recovery of over 1000 high-quality activated sludge metagenome-assembled genomes encoding full-length rRNA genes using long-read sequencing.</title>
        <authorList>
            <person name="Singleton C.M."/>
            <person name="Petriglieri F."/>
            <person name="Kristensen J.M."/>
            <person name="Kirkegaard R.H."/>
            <person name="Michaelsen T.Y."/>
            <person name="Andersen M.H."/>
            <person name="Karst S.M."/>
            <person name="Dueholm M.S."/>
            <person name="Nielsen P.H."/>
            <person name="Albertsen M."/>
        </authorList>
    </citation>
    <scope>NUCLEOTIDE SEQUENCE [LARGE SCALE GENOMIC DNA]</scope>
    <source>
        <strain evidence="3">Ribe_18-Q3-R11-54_MAXAC.273</strain>
    </source>
</reference>
<keyword evidence="2" id="KW-0472">Membrane</keyword>
<organism evidence="3 4">
    <name type="scientific">Candidatus Opimibacter skivensis</name>
    <dbReference type="NCBI Taxonomy" id="2982028"/>
    <lineage>
        <taxon>Bacteria</taxon>
        <taxon>Pseudomonadati</taxon>
        <taxon>Bacteroidota</taxon>
        <taxon>Saprospiria</taxon>
        <taxon>Saprospirales</taxon>
        <taxon>Saprospiraceae</taxon>
        <taxon>Candidatus Opimibacter</taxon>
    </lineage>
</organism>
<protein>
    <recommendedName>
        <fullName evidence="5">Outer membrane protein beta-barrel domain-containing protein</fullName>
    </recommendedName>
</protein>
<dbReference type="EMBL" id="JADKGY010000029">
    <property type="protein sequence ID" value="MBK9984014.1"/>
    <property type="molecule type" value="Genomic_DNA"/>
</dbReference>
<dbReference type="AlphaFoldDB" id="A0A9D7SXK3"/>